<dbReference type="InterPro" id="IPR001347">
    <property type="entry name" value="SIS_dom"/>
</dbReference>
<protein>
    <submittedName>
        <fullName evidence="5">Transcriptional regulator RpiR</fullName>
    </submittedName>
</protein>
<dbReference type="InterPro" id="IPR000281">
    <property type="entry name" value="HTH_RpiR"/>
</dbReference>
<evidence type="ECO:0000259" key="4">
    <source>
        <dbReference type="PROSITE" id="PS51071"/>
    </source>
</evidence>
<dbReference type="CDD" id="cd05013">
    <property type="entry name" value="SIS_RpiR"/>
    <property type="match status" value="1"/>
</dbReference>
<dbReference type="Pfam" id="PF01418">
    <property type="entry name" value="HTH_6"/>
    <property type="match status" value="1"/>
</dbReference>
<keyword evidence="1" id="KW-0805">Transcription regulation</keyword>
<dbReference type="SUPFAM" id="SSF53697">
    <property type="entry name" value="SIS domain"/>
    <property type="match status" value="1"/>
</dbReference>
<dbReference type="PROSITE" id="PS51071">
    <property type="entry name" value="HTH_RPIR"/>
    <property type="match status" value="1"/>
</dbReference>
<dbReference type="GO" id="GO:1901135">
    <property type="term" value="P:carbohydrate derivative metabolic process"/>
    <property type="evidence" value="ECO:0007669"/>
    <property type="project" value="InterPro"/>
</dbReference>
<dbReference type="GO" id="GO:0003700">
    <property type="term" value="F:DNA-binding transcription factor activity"/>
    <property type="evidence" value="ECO:0007669"/>
    <property type="project" value="InterPro"/>
</dbReference>
<evidence type="ECO:0000313" key="5">
    <source>
        <dbReference type="EMBL" id="GAN80855.1"/>
    </source>
</evidence>
<name>A0A0D6PGF6_9PROT</name>
<reference evidence="5 6" key="1">
    <citation type="submission" date="2012-11" db="EMBL/GenBank/DDBJ databases">
        <title>Whole genome sequence of Acidocella aminolytica 101 = DSM 11237.</title>
        <authorList>
            <person name="Azuma Y."/>
            <person name="Higashiura N."/>
            <person name="Hirakawa H."/>
            <person name="Matsushita K."/>
        </authorList>
    </citation>
    <scope>NUCLEOTIDE SEQUENCE [LARGE SCALE GENOMIC DNA]</scope>
    <source>
        <strain evidence="6">101 / DSM 11237</strain>
    </source>
</reference>
<dbReference type="PANTHER" id="PTHR30514">
    <property type="entry name" value="GLUCOKINASE"/>
    <property type="match status" value="1"/>
</dbReference>
<dbReference type="Gene3D" id="1.10.10.10">
    <property type="entry name" value="Winged helix-like DNA-binding domain superfamily/Winged helix DNA-binding domain"/>
    <property type="match status" value="1"/>
</dbReference>
<sequence>MQTAASTAPQAPSSFASLRDLLIERQANLPKRLAQVAKFTLDRPDEMALGTIAELAAAAGVQPSALVRFAQTFGYSGFSELQQVLRARLRERWPDYQERLAKVQDETGQGADSTPVLTRLIEISVHSLTRLTSSVTPAAFDHAVTTLAGARMIYLLAQRRAFPVSAYLSYMFGNLGMPHLLLDNVGGMIDVQASSAGPQDALLAITFTPYAPATVQIATKAADRGVPIVAITDSAFSPIASVSQAWLEVVEADLGAFRTLSGTMGLAMSLAIATAERRRALEAA</sequence>
<dbReference type="GO" id="GO:0003677">
    <property type="term" value="F:DNA binding"/>
    <property type="evidence" value="ECO:0007669"/>
    <property type="project" value="UniProtKB-KW"/>
</dbReference>
<keyword evidence="2" id="KW-0238">DNA-binding</keyword>
<dbReference type="OrthoDB" id="9814005at2"/>
<dbReference type="STRING" id="1120923.SAMN02746095_00126"/>
<dbReference type="AlphaFoldDB" id="A0A0D6PGF6"/>
<comment type="caution">
    <text evidence="5">The sequence shown here is derived from an EMBL/GenBank/DDBJ whole genome shotgun (WGS) entry which is preliminary data.</text>
</comment>
<organism evidence="5 6">
    <name type="scientific">Acidocella aminolytica 101 = DSM 11237</name>
    <dbReference type="NCBI Taxonomy" id="1120923"/>
    <lineage>
        <taxon>Bacteria</taxon>
        <taxon>Pseudomonadati</taxon>
        <taxon>Pseudomonadota</taxon>
        <taxon>Alphaproteobacteria</taxon>
        <taxon>Acetobacterales</taxon>
        <taxon>Acidocellaceae</taxon>
        <taxon>Acidocella</taxon>
    </lineage>
</organism>
<proteinExistence type="predicted"/>
<dbReference type="Gene3D" id="3.40.50.10490">
    <property type="entry name" value="Glucose-6-phosphate isomerase like protein, domain 1"/>
    <property type="match status" value="1"/>
</dbReference>
<evidence type="ECO:0000256" key="3">
    <source>
        <dbReference type="ARBA" id="ARBA00023163"/>
    </source>
</evidence>
<dbReference type="GO" id="GO:0097367">
    <property type="term" value="F:carbohydrate derivative binding"/>
    <property type="evidence" value="ECO:0007669"/>
    <property type="project" value="InterPro"/>
</dbReference>
<evidence type="ECO:0000313" key="6">
    <source>
        <dbReference type="Proteomes" id="UP000032668"/>
    </source>
</evidence>
<keyword evidence="3" id="KW-0804">Transcription</keyword>
<dbReference type="InterPro" id="IPR046348">
    <property type="entry name" value="SIS_dom_sf"/>
</dbReference>
<dbReference type="RefSeq" id="WP_048879242.1">
    <property type="nucleotide sequence ID" value="NZ_BANC01000059.1"/>
</dbReference>
<dbReference type="Pfam" id="PF01380">
    <property type="entry name" value="SIS"/>
    <property type="match status" value="1"/>
</dbReference>
<dbReference type="InterPro" id="IPR035472">
    <property type="entry name" value="RpiR-like_SIS"/>
</dbReference>
<dbReference type="InterPro" id="IPR036388">
    <property type="entry name" value="WH-like_DNA-bd_sf"/>
</dbReference>
<dbReference type="SUPFAM" id="SSF46689">
    <property type="entry name" value="Homeodomain-like"/>
    <property type="match status" value="1"/>
</dbReference>
<gene>
    <name evidence="5" type="ORF">Aam_060_081</name>
</gene>
<dbReference type="EMBL" id="BANC01000059">
    <property type="protein sequence ID" value="GAN80855.1"/>
    <property type="molecule type" value="Genomic_DNA"/>
</dbReference>
<feature type="domain" description="HTH rpiR-type" evidence="4">
    <location>
        <begin position="16"/>
        <end position="92"/>
    </location>
</feature>
<evidence type="ECO:0000256" key="1">
    <source>
        <dbReference type="ARBA" id="ARBA00023015"/>
    </source>
</evidence>
<dbReference type="PANTHER" id="PTHR30514:SF20">
    <property type="entry name" value="TRANSCRIPTIONAL REGULATOR"/>
    <property type="match status" value="1"/>
</dbReference>
<dbReference type="InterPro" id="IPR009057">
    <property type="entry name" value="Homeodomain-like_sf"/>
</dbReference>
<dbReference type="Proteomes" id="UP000032668">
    <property type="component" value="Unassembled WGS sequence"/>
</dbReference>
<keyword evidence="6" id="KW-1185">Reference proteome</keyword>
<dbReference type="InterPro" id="IPR047640">
    <property type="entry name" value="RpiR-like"/>
</dbReference>
<accession>A0A0D6PGF6</accession>
<evidence type="ECO:0000256" key="2">
    <source>
        <dbReference type="ARBA" id="ARBA00023125"/>
    </source>
</evidence>